<keyword evidence="2" id="KW-1185">Reference proteome</keyword>
<sequence>MPEPTPYDGYSITRIYVLSEDAWRIELDHRDHKGMLTAIVPDEDPTREPSFCLSPPDGHHHVPYEVLRWFMDEVHEDVARIRAWTTLPPAAVAAVVALREVVYDGWDDEDGPALVALLSDALPADQVAAVVREVLGLEVDALPDRPPTPGEIAALRSRMTDAGWRSGTTDE</sequence>
<name>A0ABV9XFI6_9ACTN</name>
<dbReference type="RefSeq" id="WP_345688713.1">
    <property type="nucleotide sequence ID" value="NZ_BAABIT010000001.1"/>
</dbReference>
<evidence type="ECO:0000313" key="1">
    <source>
        <dbReference type="EMBL" id="MFC5023463.1"/>
    </source>
</evidence>
<accession>A0ABV9XFI6</accession>
<reference evidence="2" key="1">
    <citation type="journal article" date="2019" name="Int. J. Syst. Evol. Microbiol.">
        <title>The Global Catalogue of Microorganisms (GCM) 10K type strain sequencing project: providing services to taxonomists for standard genome sequencing and annotation.</title>
        <authorList>
            <consortium name="The Broad Institute Genomics Platform"/>
            <consortium name="The Broad Institute Genome Sequencing Center for Infectious Disease"/>
            <person name="Wu L."/>
            <person name="Ma J."/>
        </authorList>
    </citation>
    <scope>NUCLEOTIDE SEQUENCE [LARGE SCALE GENOMIC DNA]</scope>
    <source>
        <strain evidence="2">CGMCC 4.1648</strain>
    </source>
</reference>
<dbReference type="EMBL" id="JBHSJD010000009">
    <property type="protein sequence ID" value="MFC5023463.1"/>
    <property type="molecule type" value="Genomic_DNA"/>
</dbReference>
<proteinExistence type="predicted"/>
<gene>
    <name evidence="1" type="ORF">ACFPM3_15100</name>
</gene>
<dbReference type="Proteomes" id="UP001595829">
    <property type="component" value="Unassembled WGS sequence"/>
</dbReference>
<evidence type="ECO:0000313" key="2">
    <source>
        <dbReference type="Proteomes" id="UP001595829"/>
    </source>
</evidence>
<comment type="caution">
    <text evidence="1">The sequence shown here is derived from an EMBL/GenBank/DDBJ whole genome shotgun (WGS) entry which is preliminary data.</text>
</comment>
<organism evidence="1 2">
    <name type="scientific">Streptomyces coeruleoprunus</name>
    <dbReference type="NCBI Taxonomy" id="285563"/>
    <lineage>
        <taxon>Bacteria</taxon>
        <taxon>Bacillati</taxon>
        <taxon>Actinomycetota</taxon>
        <taxon>Actinomycetes</taxon>
        <taxon>Kitasatosporales</taxon>
        <taxon>Streptomycetaceae</taxon>
        <taxon>Streptomyces</taxon>
    </lineage>
</organism>
<protein>
    <submittedName>
        <fullName evidence="1">Uncharacterized protein</fullName>
    </submittedName>
</protein>